<reference evidence="2" key="2">
    <citation type="submission" date="2013-10" db="EMBL/GenBank/DDBJ databases">
        <authorList>
            <person name="Aslett M."/>
        </authorList>
    </citation>
    <scope>NUCLEOTIDE SEQUENCE [LARGE SCALE GENOMIC DNA]</scope>
    <source>
        <strain evidence="2">Houghton</strain>
    </source>
</reference>
<dbReference type="Proteomes" id="UP000030744">
    <property type="component" value="Unassembled WGS sequence"/>
</dbReference>
<dbReference type="AlphaFoldDB" id="U6JXF7"/>
<dbReference type="RefSeq" id="XP_013351311.1">
    <property type="nucleotide sequence ID" value="XM_013495857.1"/>
</dbReference>
<name>U6JXF7_9EIME</name>
<accession>U6JXF7</accession>
<feature type="region of interest" description="Disordered" evidence="1">
    <location>
        <begin position="1"/>
        <end position="27"/>
    </location>
</feature>
<proteinExistence type="predicted"/>
<gene>
    <name evidence="2" type="ORF">EMH_0002150</name>
</gene>
<dbReference type="EMBL" id="HG681530">
    <property type="protein sequence ID" value="CDJ28737.1"/>
    <property type="molecule type" value="Genomic_DNA"/>
</dbReference>
<evidence type="ECO:0000313" key="2">
    <source>
        <dbReference type="EMBL" id="CDJ28737.1"/>
    </source>
</evidence>
<feature type="compositionally biased region" description="Low complexity" evidence="1">
    <location>
        <begin position="119"/>
        <end position="145"/>
    </location>
</feature>
<feature type="compositionally biased region" description="Low complexity" evidence="1">
    <location>
        <begin position="82"/>
        <end position="108"/>
    </location>
</feature>
<feature type="compositionally biased region" description="Basic and acidic residues" evidence="1">
    <location>
        <begin position="64"/>
        <end position="80"/>
    </location>
</feature>
<dbReference type="OrthoDB" id="330357at2759"/>
<dbReference type="GeneID" id="25375283"/>
<sequence>MAELQSALAARQQKGKEDQVFEGYGKRRLTFKEGKRGAYSDPGKVLRLIQVQGVESPTEPLDADSVHNERQQGDAQDHHQQAKQQHQQQQKQQQQKQGAGSRPGSPASSGGGAKHHQQAKQQHQQQQKQQQQKQGAGSRPGSPASSGGGAKPHPPAPKRALHLEHRHDWDHKSTEVQTRARRLEAKLNSPSELLLLLLLMLLQQTHQFPFTFAKDHKSTEVQTRARRLEAKLNLPSQVASRIALLYQFKEDGIGERIADVYLNAIQKLRAGVLCSKLCHNSLKVKRKMLRVLYPEAILTLKTVGFAGFFSSTTRIDFRVVKDLYIGAKDSVEFREVNKMIKPLGQMLQESRCCVLATNVRTYSLLMDRPEDLAALCAVVDVSTGRHGPAVWGTGGVTDSVFATALQARRIN</sequence>
<reference evidence="2" key="1">
    <citation type="submission" date="2013-10" db="EMBL/GenBank/DDBJ databases">
        <title>Genomic analysis of the causative agents of coccidiosis in chickens.</title>
        <authorList>
            <person name="Reid A.J."/>
            <person name="Blake D."/>
            <person name="Billington K."/>
            <person name="Browne H."/>
            <person name="Dunn M."/>
            <person name="Hung S."/>
            <person name="Kawahara F."/>
            <person name="Miranda-Saavedra D."/>
            <person name="Mourier T."/>
            <person name="Nagra H."/>
            <person name="Otto T.D."/>
            <person name="Rawlings N."/>
            <person name="Sanchez A."/>
            <person name="Sanders M."/>
            <person name="Subramaniam C."/>
            <person name="Tay Y."/>
            <person name="Dear P."/>
            <person name="Doerig C."/>
            <person name="Gruber A."/>
            <person name="Parkinson J."/>
            <person name="Shirley M."/>
            <person name="Wan K.L."/>
            <person name="Berriman M."/>
            <person name="Tomley F."/>
            <person name="Pain A."/>
        </authorList>
    </citation>
    <scope>NUCLEOTIDE SEQUENCE [LARGE SCALE GENOMIC DNA]</scope>
    <source>
        <strain evidence="2">Houghton</strain>
    </source>
</reference>
<evidence type="ECO:0000313" key="3">
    <source>
        <dbReference type="Proteomes" id="UP000030744"/>
    </source>
</evidence>
<keyword evidence="3" id="KW-1185">Reference proteome</keyword>
<organism evidence="2 3">
    <name type="scientific">Eimeria mitis</name>
    <dbReference type="NCBI Taxonomy" id="44415"/>
    <lineage>
        <taxon>Eukaryota</taxon>
        <taxon>Sar</taxon>
        <taxon>Alveolata</taxon>
        <taxon>Apicomplexa</taxon>
        <taxon>Conoidasida</taxon>
        <taxon>Coccidia</taxon>
        <taxon>Eucoccidiorida</taxon>
        <taxon>Eimeriorina</taxon>
        <taxon>Eimeriidae</taxon>
        <taxon>Eimeria</taxon>
    </lineage>
</organism>
<feature type="region of interest" description="Disordered" evidence="1">
    <location>
        <begin position="50"/>
        <end position="158"/>
    </location>
</feature>
<evidence type="ECO:0000256" key="1">
    <source>
        <dbReference type="SAM" id="MobiDB-lite"/>
    </source>
</evidence>
<protein>
    <submittedName>
        <fullName evidence="2">Uncharacterized protein</fullName>
    </submittedName>
</protein>
<dbReference type="VEuPathDB" id="ToxoDB:EMH_0002150"/>